<evidence type="ECO:0000256" key="1">
    <source>
        <dbReference type="ARBA" id="ARBA00010928"/>
    </source>
</evidence>
<dbReference type="RefSeq" id="WP_038065243.1">
    <property type="nucleotide sequence ID" value="NZ_FOVB01000002.1"/>
</dbReference>
<dbReference type="PANTHER" id="PTHR22604:SF105">
    <property type="entry name" value="TRANS-1,2-DIHYDROBENZENE-1,2-DIOL DEHYDROGENASE"/>
    <property type="match status" value="1"/>
</dbReference>
<dbReference type="InterPro" id="IPR036291">
    <property type="entry name" value="NAD(P)-bd_dom_sf"/>
</dbReference>
<dbReference type="InterPro" id="IPR055170">
    <property type="entry name" value="GFO_IDH_MocA-like_dom"/>
</dbReference>
<dbReference type="Pfam" id="PF01408">
    <property type="entry name" value="GFO_IDH_MocA"/>
    <property type="match status" value="1"/>
</dbReference>
<protein>
    <submittedName>
        <fullName evidence="5">Oxidoreductase</fullName>
    </submittedName>
</protein>
<evidence type="ECO:0000313" key="5">
    <source>
        <dbReference type="EMBL" id="KEP69885.1"/>
    </source>
</evidence>
<comment type="similarity">
    <text evidence="1">Belongs to the Gfo/Idh/MocA family.</text>
</comment>
<sequence>MSAMNWGILGAAKFAHEHMGRAIHAAAGARLAALATSSPEKAKPFKSFCPDLEVHDSYESLLADPTIEAVYIPLPNTLHVEWTKKALAAGKHVLCEKPIAMQAEEIDTLIAARDASGRFATEGYMIVHHPQWQLARDWLDQGRVGELRHADVVFSFNNPDPGNIRNKPETGGGSIPDIGVYAYSCMRFAARAEPAQLRSIIRRENDVDVFAHAFGEMENAAGRFTCSAITSTRLQPRQEVVFQGSEGLIRLTCPFNANVFSQAEVTLVRAGQPDLVQRFPGVNQYVLQVENFVRHIREGAPYPWTLEDARGTQAMIDLVRASEIA</sequence>
<dbReference type="InterPro" id="IPR050984">
    <property type="entry name" value="Gfo/Idh/MocA_domain"/>
</dbReference>
<dbReference type="eggNOG" id="COG0673">
    <property type="taxonomic scope" value="Bacteria"/>
</dbReference>
<proteinExistence type="inferred from homology"/>
<reference evidence="5 6" key="1">
    <citation type="submission" date="2014-03" db="EMBL/GenBank/DDBJ databases">
        <title>The draft genome sequence of Thioclava dalianensis DLFJ1-1.</title>
        <authorList>
            <person name="Lai Q."/>
            <person name="Shao Z."/>
        </authorList>
    </citation>
    <scope>NUCLEOTIDE SEQUENCE [LARGE SCALE GENOMIC DNA]</scope>
    <source>
        <strain evidence="5 6">DLFJ1-1</strain>
    </source>
</reference>
<evidence type="ECO:0000256" key="2">
    <source>
        <dbReference type="ARBA" id="ARBA00023002"/>
    </source>
</evidence>
<feature type="domain" description="GFO/IDH/MocA-like oxidoreductase" evidence="4">
    <location>
        <begin position="132"/>
        <end position="249"/>
    </location>
</feature>
<feature type="domain" description="Gfo/Idh/MocA-like oxidoreductase N-terminal" evidence="3">
    <location>
        <begin position="4"/>
        <end position="122"/>
    </location>
</feature>
<dbReference type="PANTHER" id="PTHR22604">
    <property type="entry name" value="OXIDOREDUCTASES"/>
    <property type="match status" value="1"/>
</dbReference>
<dbReference type="Pfam" id="PF22725">
    <property type="entry name" value="GFO_IDH_MocA_C3"/>
    <property type="match status" value="1"/>
</dbReference>
<dbReference type="EMBL" id="JHEH01000009">
    <property type="protein sequence ID" value="KEP69885.1"/>
    <property type="molecule type" value="Genomic_DNA"/>
</dbReference>
<dbReference type="AlphaFoldDB" id="A0A074TIA2"/>
<organism evidence="5 6">
    <name type="scientific">Thioclava dalianensis</name>
    <dbReference type="NCBI Taxonomy" id="1185766"/>
    <lineage>
        <taxon>Bacteria</taxon>
        <taxon>Pseudomonadati</taxon>
        <taxon>Pseudomonadota</taxon>
        <taxon>Alphaproteobacteria</taxon>
        <taxon>Rhodobacterales</taxon>
        <taxon>Paracoccaceae</taxon>
        <taxon>Thioclava</taxon>
    </lineage>
</organism>
<keyword evidence="2" id="KW-0560">Oxidoreductase</keyword>
<dbReference type="OrthoDB" id="9792935at2"/>
<dbReference type="GO" id="GO:0000166">
    <property type="term" value="F:nucleotide binding"/>
    <property type="evidence" value="ECO:0007669"/>
    <property type="project" value="InterPro"/>
</dbReference>
<dbReference type="STRING" id="1185766.SAMN05216224_102756"/>
<comment type="caution">
    <text evidence="5">The sequence shown here is derived from an EMBL/GenBank/DDBJ whole genome shotgun (WGS) entry which is preliminary data.</text>
</comment>
<evidence type="ECO:0000313" key="6">
    <source>
        <dbReference type="Proteomes" id="UP000027725"/>
    </source>
</evidence>
<dbReference type="SUPFAM" id="SSF51735">
    <property type="entry name" value="NAD(P)-binding Rossmann-fold domains"/>
    <property type="match status" value="1"/>
</dbReference>
<dbReference type="GO" id="GO:0016491">
    <property type="term" value="F:oxidoreductase activity"/>
    <property type="evidence" value="ECO:0007669"/>
    <property type="project" value="UniProtKB-KW"/>
</dbReference>
<dbReference type="Gene3D" id="3.30.360.10">
    <property type="entry name" value="Dihydrodipicolinate Reductase, domain 2"/>
    <property type="match status" value="1"/>
</dbReference>
<gene>
    <name evidence="5" type="ORF">DL1_20545</name>
</gene>
<accession>A0A074TIA2</accession>
<dbReference type="Gene3D" id="3.40.50.720">
    <property type="entry name" value="NAD(P)-binding Rossmann-like Domain"/>
    <property type="match status" value="1"/>
</dbReference>
<dbReference type="Proteomes" id="UP000027725">
    <property type="component" value="Unassembled WGS sequence"/>
</dbReference>
<evidence type="ECO:0000259" key="4">
    <source>
        <dbReference type="Pfam" id="PF22725"/>
    </source>
</evidence>
<dbReference type="InterPro" id="IPR000683">
    <property type="entry name" value="Gfo/Idh/MocA-like_OxRdtase_N"/>
</dbReference>
<evidence type="ECO:0000259" key="3">
    <source>
        <dbReference type="Pfam" id="PF01408"/>
    </source>
</evidence>
<keyword evidence="6" id="KW-1185">Reference proteome</keyword>
<dbReference type="SUPFAM" id="SSF55347">
    <property type="entry name" value="Glyceraldehyde-3-phosphate dehydrogenase-like, C-terminal domain"/>
    <property type="match status" value="1"/>
</dbReference>
<name>A0A074TIA2_9RHOB</name>